<dbReference type="InterPro" id="IPR036249">
    <property type="entry name" value="Thioredoxin-like_sf"/>
</dbReference>
<dbReference type="Gene3D" id="3.40.30.10">
    <property type="entry name" value="Glutaredoxin"/>
    <property type="match status" value="1"/>
</dbReference>
<name>A0A6C0HXJ1_9ZZZZ</name>
<dbReference type="GO" id="GO:0005783">
    <property type="term" value="C:endoplasmic reticulum"/>
    <property type="evidence" value="ECO:0007669"/>
    <property type="project" value="TreeGrafter"/>
</dbReference>
<organism evidence="6">
    <name type="scientific">viral metagenome</name>
    <dbReference type="NCBI Taxonomy" id="1070528"/>
    <lineage>
        <taxon>unclassified sequences</taxon>
        <taxon>metagenomes</taxon>
        <taxon>organismal metagenomes</taxon>
    </lineage>
</organism>
<reference evidence="6" key="1">
    <citation type="journal article" date="2020" name="Nature">
        <title>Giant virus diversity and host interactions through global metagenomics.</title>
        <authorList>
            <person name="Schulz F."/>
            <person name="Roux S."/>
            <person name="Paez-Espino D."/>
            <person name="Jungbluth S."/>
            <person name="Walsh D.A."/>
            <person name="Denef V.J."/>
            <person name="McMahon K.D."/>
            <person name="Konstantinidis K.T."/>
            <person name="Eloe-Fadrosh E.A."/>
            <person name="Kyrpides N.C."/>
            <person name="Woyke T."/>
        </authorList>
    </citation>
    <scope>NUCLEOTIDE SEQUENCE</scope>
    <source>
        <strain evidence="6">GVMAG-M-3300023184-17</strain>
    </source>
</reference>
<dbReference type="PANTHER" id="PTHR46426">
    <property type="entry name" value="PROTEIN DISULFIDE-ISOMERASE TMX3"/>
    <property type="match status" value="1"/>
</dbReference>
<dbReference type="PANTHER" id="PTHR46426:SF1">
    <property type="entry name" value="PROTEIN DISULFIDE-ISOMERASE TMX3"/>
    <property type="match status" value="1"/>
</dbReference>
<evidence type="ECO:0000259" key="5">
    <source>
        <dbReference type="PROSITE" id="PS51352"/>
    </source>
</evidence>
<proteinExistence type="predicted"/>
<dbReference type="Pfam" id="PF00085">
    <property type="entry name" value="Thioredoxin"/>
    <property type="match status" value="1"/>
</dbReference>
<comment type="subcellular location">
    <subcellularLocation>
        <location evidence="1">Membrane</location>
        <topology evidence="1">Single-pass membrane protein</topology>
    </subcellularLocation>
</comment>
<evidence type="ECO:0000256" key="3">
    <source>
        <dbReference type="ARBA" id="ARBA00022989"/>
    </source>
</evidence>
<dbReference type="EMBL" id="MN740041">
    <property type="protein sequence ID" value="QHT85498.1"/>
    <property type="molecule type" value="Genomic_DNA"/>
</dbReference>
<dbReference type="SUPFAM" id="SSF52833">
    <property type="entry name" value="Thioredoxin-like"/>
    <property type="match status" value="1"/>
</dbReference>
<sequence length="125" mass="13898">MKLVLYGLLLMFLLVWKISIEGFTSSPSSLLEDVKNKKVLVLFYNTDCGHCKTLKPEWDKAEAKMGDKMVAVDVTNASDMAVKTITTKFKINSYPTMIVLDNGAVTATYDGERTESALVSYVESM</sequence>
<dbReference type="GO" id="GO:0016020">
    <property type="term" value="C:membrane"/>
    <property type="evidence" value="ECO:0007669"/>
    <property type="project" value="UniProtKB-SubCell"/>
</dbReference>
<keyword evidence="3" id="KW-1133">Transmembrane helix</keyword>
<dbReference type="PROSITE" id="PS51352">
    <property type="entry name" value="THIOREDOXIN_2"/>
    <property type="match status" value="1"/>
</dbReference>
<keyword evidence="4" id="KW-0472">Membrane</keyword>
<feature type="domain" description="Thioredoxin" evidence="5">
    <location>
        <begin position="19"/>
        <end position="125"/>
    </location>
</feature>
<evidence type="ECO:0000256" key="4">
    <source>
        <dbReference type="ARBA" id="ARBA00023136"/>
    </source>
</evidence>
<dbReference type="InterPro" id="IPR013766">
    <property type="entry name" value="Thioredoxin_domain"/>
</dbReference>
<dbReference type="InterPro" id="IPR052250">
    <property type="entry name" value="PDI_TMX3"/>
</dbReference>
<protein>
    <recommendedName>
        <fullName evidence="5">Thioredoxin domain-containing protein</fullName>
    </recommendedName>
</protein>
<accession>A0A6C0HXJ1</accession>
<evidence type="ECO:0000256" key="2">
    <source>
        <dbReference type="ARBA" id="ARBA00022692"/>
    </source>
</evidence>
<dbReference type="AlphaFoldDB" id="A0A6C0HXJ1"/>
<keyword evidence="2" id="KW-0812">Transmembrane</keyword>
<evidence type="ECO:0000313" key="6">
    <source>
        <dbReference type="EMBL" id="QHT85498.1"/>
    </source>
</evidence>
<dbReference type="CDD" id="cd02961">
    <property type="entry name" value="PDI_a_family"/>
    <property type="match status" value="1"/>
</dbReference>
<evidence type="ECO:0000256" key="1">
    <source>
        <dbReference type="ARBA" id="ARBA00004167"/>
    </source>
</evidence>